<dbReference type="AlphaFoldDB" id="A0AAU9GCG9"/>
<keyword evidence="4" id="KW-1185">Reference proteome</keyword>
<reference evidence="3 4" key="1">
    <citation type="submission" date="2024-02" db="EMBL/GenBank/DDBJ databases">
        <title>A chromosome-level genome assembly of Drosophila madeirensis, a fruit fly species endemic to Madeira island.</title>
        <authorList>
            <person name="Tomihara K."/>
            <person name="Llopart A."/>
            <person name="Yamamoto D."/>
        </authorList>
    </citation>
    <scope>NUCLEOTIDE SEQUENCE [LARGE SCALE GENOMIC DNA]</scope>
    <source>
        <strain evidence="3 4">RF1</strain>
    </source>
</reference>
<evidence type="ECO:0000313" key="3">
    <source>
        <dbReference type="EMBL" id="BFG06458.1"/>
    </source>
</evidence>
<proteinExistence type="predicted"/>
<keyword evidence="2" id="KW-0732">Signal</keyword>
<name>A0AAU9GCG9_DROMD</name>
<evidence type="ECO:0008006" key="5">
    <source>
        <dbReference type="Google" id="ProtNLM"/>
    </source>
</evidence>
<accession>A0AAU9GCG9</accession>
<evidence type="ECO:0000256" key="1">
    <source>
        <dbReference type="SAM" id="MobiDB-lite"/>
    </source>
</evidence>
<feature type="region of interest" description="Disordered" evidence="1">
    <location>
        <begin position="82"/>
        <end position="159"/>
    </location>
</feature>
<evidence type="ECO:0000256" key="2">
    <source>
        <dbReference type="SAM" id="SignalP"/>
    </source>
</evidence>
<sequence>MRSCILVALCALLIQLASAHMAVPCQGTPYYDCYHYCRGSCHGRECFHRCNSGCGCQEAFIVRNNGACRKLEVCQVGDDDEHYPDEQKHMIPSDLDSLPPGKVGGGSPQFPPAGPELGRQLPPGFEDSYDSYADTGEESTGVRENDDAAYSSLSDEYSS</sequence>
<evidence type="ECO:0000313" key="4">
    <source>
        <dbReference type="Proteomes" id="UP001500889"/>
    </source>
</evidence>
<protein>
    <recommendedName>
        <fullName evidence="5">TIL domain-containing protein</fullName>
    </recommendedName>
</protein>
<feature type="chain" id="PRO_5043919574" description="TIL domain-containing protein" evidence="2">
    <location>
        <begin position="20"/>
        <end position="159"/>
    </location>
</feature>
<dbReference type="Proteomes" id="UP001500889">
    <property type="component" value="Chromosome E"/>
</dbReference>
<gene>
    <name evidence="3" type="ORF">DMAD_04965</name>
</gene>
<dbReference type="EMBL" id="AP029267">
    <property type="protein sequence ID" value="BFG06458.1"/>
    <property type="molecule type" value="Genomic_DNA"/>
</dbReference>
<organism evidence="3 4">
    <name type="scientific">Drosophila madeirensis</name>
    <name type="common">Fruit fly</name>
    <dbReference type="NCBI Taxonomy" id="30013"/>
    <lineage>
        <taxon>Eukaryota</taxon>
        <taxon>Metazoa</taxon>
        <taxon>Ecdysozoa</taxon>
        <taxon>Arthropoda</taxon>
        <taxon>Hexapoda</taxon>
        <taxon>Insecta</taxon>
        <taxon>Pterygota</taxon>
        <taxon>Neoptera</taxon>
        <taxon>Endopterygota</taxon>
        <taxon>Diptera</taxon>
        <taxon>Brachycera</taxon>
        <taxon>Muscomorpha</taxon>
        <taxon>Ephydroidea</taxon>
        <taxon>Drosophilidae</taxon>
        <taxon>Drosophila</taxon>
        <taxon>Sophophora</taxon>
    </lineage>
</organism>
<feature type="signal peptide" evidence="2">
    <location>
        <begin position="1"/>
        <end position="19"/>
    </location>
</feature>